<dbReference type="PANTHER" id="PTHR23083:SF464">
    <property type="entry name" value="TETRATRICOPEPTIDE REPEAT DOMAIN 7, ISOFORM A"/>
    <property type="match status" value="1"/>
</dbReference>
<evidence type="ECO:0000256" key="1">
    <source>
        <dbReference type="ARBA" id="ARBA00002550"/>
    </source>
</evidence>
<evidence type="ECO:0000259" key="3">
    <source>
        <dbReference type="Pfam" id="PF19440"/>
    </source>
</evidence>
<comment type="similarity">
    <text evidence="2">Belongs to the YPP1 family.</text>
</comment>
<dbReference type="GO" id="GO:0005886">
    <property type="term" value="C:plasma membrane"/>
    <property type="evidence" value="ECO:0007669"/>
    <property type="project" value="TreeGrafter"/>
</dbReference>
<dbReference type="InterPro" id="IPR011990">
    <property type="entry name" value="TPR-like_helical_dom_sf"/>
</dbReference>
<keyword evidence="5" id="KW-1185">Reference proteome</keyword>
<gene>
    <name evidence="4" type="ORF">GCK32_018662</name>
</gene>
<name>A0AAN8FV73_TRICO</name>
<sequence length="131" mass="14838">VLSTREVVLSRSTEVSSSRHQTIRSAKSVYNLLTLVLSTLRQYQLLSTIYERAMKFVNQDEYLWQQFALSLVCRGKWLRAARVLEQCIAAERKDLNHPGGELEAVSANTVMHHMQAAVLHMEHLGQNDAGS</sequence>
<dbReference type="AlphaFoldDB" id="A0AAN8FV73"/>
<dbReference type="EMBL" id="WIXE01006073">
    <property type="protein sequence ID" value="KAK5981627.1"/>
    <property type="molecule type" value="Genomic_DNA"/>
</dbReference>
<accession>A0AAN8FV73</accession>
<organism evidence="4 5">
    <name type="scientific">Trichostrongylus colubriformis</name>
    <name type="common">Black scour worm</name>
    <dbReference type="NCBI Taxonomy" id="6319"/>
    <lineage>
        <taxon>Eukaryota</taxon>
        <taxon>Metazoa</taxon>
        <taxon>Ecdysozoa</taxon>
        <taxon>Nematoda</taxon>
        <taxon>Chromadorea</taxon>
        <taxon>Rhabditida</taxon>
        <taxon>Rhabditina</taxon>
        <taxon>Rhabditomorpha</taxon>
        <taxon>Strongyloidea</taxon>
        <taxon>Trichostrongylidae</taxon>
        <taxon>Trichostrongylus</taxon>
    </lineage>
</organism>
<dbReference type="InterPro" id="IPR051722">
    <property type="entry name" value="Endocytosis_PI4K-reg_protein"/>
</dbReference>
<dbReference type="GO" id="GO:0072659">
    <property type="term" value="P:protein localization to plasma membrane"/>
    <property type="evidence" value="ECO:0007669"/>
    <property type="project" value="TreeGrafter"/>
</dbReference>
<comment type="caution">
    <text evidence="4">The sequence shown here is derived from an EMBL/GenBank/DDBJ whole genome shotgun (WGS) entry which is preliminary data.</text>
</comment>
<evidence type="ECO:0000313" key="5">
    <source>
        <dbReference type="Proteomes" id="UP001331761"/>
    </source>
</evidence>
<dbReference type="SUPFAM" id="SSF48452">
    <property type="entry name" value="TPR-like"/>
    <property type="match status" value="1"/>
</dbReference>
<dbReference type="InterPro" id="IPR045819">
    <property type="entry name" value="TTC7_N"/>
</dbReference>
<evidence type="ECO:0000313" key="4">
    <source>
        <dbReference type="EMBL" id="KAK5981627.1"/>
    </source>
</evidence>
<dbReference type="Pfam" id="PF19440">
    <property type="entry name" value="TTC7_N"/>
    <property type="match status" value="1"/>
</dbReference>
<reference evidence="4 5" key="1">
    <citation type="submission" date="2019-10" db="EMBL/GenBank/DDBJ databases">
        <title>Assembly and Annotation for the nematode Trichostrongylus colubriformis.</title>
        <authorList>
            <person name="Martin J."/>
        </authorList>
    </citation>
    <scope>NUCLEOTIDE SEQUENCE [LARGE SCALE GENOMIC DNA]</scope>
    <source>
        <strain evidence="4">G859</strain>
        <tissue evidence="4">Whole worm</tissue>
    </source>
</reference>
<comment type="function">
    <text evidence="1">Involved in endocytosis.</text>
</comment>
<dbReference type="GO" id="GO:0046854">
    <property type="term" value="P:phosphatidylinositol phosphate biosynthetic process"/>
    <property type="evidence" value="ECO:0007669"/>
    <property type="project" value="TreeGrafter"/>
</dbReference>
<feature type="domain" description="Tetratricopeptide repeat protein 7 N-terminal" evidence="3">
    <location>
        <begin position="2"/>
        <end position="48"/>
    </location>
</feature>
<dbReference type="PANTHER" id="PTHR23083">
    <property type="entry name" value="TETRATRICOPEPTIDE REPEAT PROTEIN, TPR"/>
    <property type="match status" value="1"/>
</dbReference>
<protein>
    <recommendedName>
        <fullName evidence="3">Tetratricopeptide repeat protein 7 N-terminal domain-containing protein</fullName>
    </recommendedName>
</protein>
<feature type="non-terminal residue" evidence="4">
    <location>
        <position position="1"/>
    </location>
</feature>
<dbReference type="Proteomes" id="UP001331761">
    <property type="component" value="Unassembled WGS sequence"/>
</dbReference>
<evidence type="ECO:0000256" key="2">
    <source>
        <dbReference type="ARBA" id="ARBA00038251"/>
    </source>
</evidence>
<proteinExistence type="inferred from homology"/>